<name>A0A926KRS7_9BACL</name>
<dbReference type="AlphaFoldDB" id="A0A926KRS7"/>
<accession>A0A926KRS7</accession>
<evidence type="ECO:0000256" key="4">
    <source>
        <dbReference type="ARBA" id="ARBA00023002"/>
    </source>
</evidence>
<comment type="similarity">
    <text evidence="1 5">Belongs to the flavin oxidoreductase frp family.</text>
</comment>
<comment type="caution">
    <text evidence="7">The sequence shown here is derived from an EMBL/GenBank/DDBJ whole genome shotgun (WGS) entry which is preliminary data.</text>
</comment>
<keyword evidence="2 5" id="KW-0285">Flavoprotein</keyword>
<gene>
    <name evidence="7" type="primary">nfsA</name>
    <name evidence="7" type="ORF">ICC18_21860</name>
</gene>
<dbReference type="InterPro" id="IPR016446">
    <property type="entry name" value="Flavin_OxRdtase_Frp"/>
</dbReference>
<dbReference type="GO" id="GO:0052873">
    <property type="term" value="F:FMN reductase (NADPH) activity"/>
    <property type="evidence" value="ECO:0007669"/>
    <property type="project" value="UniProtKB-EC"/>
</dbReference>
<organism evidence="7 8">
    <name type="scientific">Paenibacillus sedimenti</name>
    <dbReference type="NCBI Taxonomy" id="2770274"/>
    <lineage>
        <taxon>Bacteria</taxon>
        <taxon>Bacillati</taxon>
        <taxon>Bacillota</taxon>
        <taxon>Bacilli</taxon>
        <taxon>Bacillales</taxon>
        <taxon>Paenibacillaceae</taxon>
        <taxon>Paenibacillus</taxon>
    </lineage>
</organism>
<reference evidence="7" key="1">
    <citation type="submission" date="2020-09" db="EMBL/GenBank/DDBJ databases">
        <title>Draft Genome Sequence of Paenibacillus sp. WST5.</title>
        <authorList>
            <person name="Bao Z."/>
        </authorList>
    </citation>
    <scope>NUCLEOTIDE SEQUENCE</scope>
    <source>
        <strain evidence="7">WST5</strain>
    </source>
</reference>
<dbReference type="InterPro" id="IPR000415">
    <property type="entry name" value="Nitroreductase-like"/>
</dbReference>
<dbReference type="NCBIfam" id="NF008033">
    <property type="entry name" value="PRK10765.1"/>
    <property type="match status" value="1"/>
</dbReference>
<dbReference type="RefSeq" id="WP_188176551.1">
    <property type="nucleotide sequence ID" value="NZ_JACVVD010000008.1"/>
</dbReference>
<dbReference type="CDD" id="cd02146">
    <property type="entry name" value="NfsA-like"/>
    <property type="match status" value="1"/>
</dbReference>
<dbReference type="PANTHER" id="PTHR43425">
    <property type="entry name" value="OXYGEN-INSENSITIVE NADPH NITROREDUCTASE"/>
    <property type="match status" value="1"/>
</dbReference>
<dbReference type="PANTHER" id="PTHR43425:SF2">
    <property type="entry name" value="OXYGEN-INSENSITIVE NADPH NITROREDUCTASE"/>
    <property type="match status" value="1"/>
</dbReference>
<evidence type="ECO:0000313" key="8">
    <source>
        <dbReference type="Proteomes" id="UP000650466"/>
    </source>
</evidence>
<dbReference type="EMBL" id="JACVVD010000008">
    <property type="protein sequence ID" value="MBD0382770.1"/>
    <property type="molecule type" value="Genomic_DNA"/>
</dbReference>
<evidence type="ECO:0000256" key="3">
    <source>
        <dbReference type="ARBA" id="ARBA00022643"/>
    </source>
</evidence>
<dbReference type="EC" id="1.5.1.38" evidence="7"/>
<dbReference type="InterPro" id="IPR029479">
    <property type="entry name" value="Nitroreductase"/>
</dbReference>
<proteinExistence type="inferred from homology"/>
<evidence type="ECO:0000313" key="7">
    <source>
        <dbReference type="EMBL" id="MBD0382770.1"/>
    </source>
</evidence>
<evidence type="ECO:0000256" key="2">
    <source>
        <dbReference type="ARBA" id="ARBA00022630"/>
    </source>
</evidence>
<dbReference type="PIRSF" id="PIRSF005426">
    <property type="entry name" value="Frp"/>
    <property type="match status" value="1"/>
</dbReference>
<keyword evidence="5" id="KW-0521">NADP</keyword>
<dbReference type="Gene3D" id="3.40.109.10">
    <property type="entry name" value="NADH Oxidase"/>
    <property type="match status" value="1"/>
</dbReference>
<dbReference type="Pfam" id="PF00881">
    <property type="entry name" value="Nitroreductase"/>
    <property type="match status" value="1"/>
</dbReference>
<keyword evidence="3 5" id="KW-0288">FMN</keyword>
<evidence type="ECO:0000259" key="6">
    <source>
        <dbReference type="Pfam" id="PF00881"/>
    </source>
</evidence>
<dbReference type="Proteomes" id="UP000650466">
    <property type="component" value="Unassembled WGS sequence"/>
</dbReference>
<evidence type="ECO:0000256" key="1">
    <source>
        <dbReference type="ARBA" id="ARBA00008366"/>
    </source>
</evidence>
<protein>
    <submittedName>
        <fullName evidence="7">Oxygen-insensitive NADPH nitroreductase</fullName>
        <ecNumber evidence="7">1.5.1.38</ecNumber>
    </submittedName>
</protein>
<keyword evidence="4 5" id="KW-0560">Oxidoreductase</keyword>
<sequence>MNEIIALLQNHRSIRKFTGDPVSEAQLSAILAAAQAASTSSNMQAYSVIGVTDAELKKQLAVLAGNQAYVSECPLFLVWCADLHRYEKAVRLHADTPVTGNAENFIVATVDAALAAQNAAVAAESLGLGVVYIGGLRNNPAEVSRLLGLPQLVYPVFGMCIGMPDQEPLHRPRLPREAVYHENRYTDNSDAILAYDETIREYMKERTLGKVDTTWSKEMAAKALRPREHMKSFLRMQGFEID</sequence>
<dbReference type="SUPFAM" id="SSF55469">
    <property type="entry name" value="FMN-dependent nitroreductase-like"/>
    <property type="match status" value="1"/>
</dbReference>
<evidence type="ECO:0000256" key="5">
    <source>
        <dbReference type="PIRNR" id="PIRNR005426"/>
    </source>
</evidence>
<feature type="domain" description="Nitroreductase" evidence="6">
    <location>
        <begin position="9"/>
        <end position="162"/>
    </location>
</feature>
<keyword evidence="8" id="KW-1185">Reference proteome</keyword>